<evidence type="ECO:0000313" key="11">
    <source>
        <dbReference type="Proteomes" id="UP001597440"/>
    </source>
</evidence>
<comment type="function">
    <text evidence="1">Resistance to tetracycline by an active tetracycline efflux. This is an energy-dependent process that decreases the accumulation of the antibiotic in whole cells. This protein functions as a metal-tetracycline/H(+) antiporter.</text>
</comment>
<feature type="transmembrane region" description="Helical" evidence="8">
    <location>
        <begin position="394"/>
        <end position="419"/>
    </location>
</feature>
<dbReference type="PRINTS" id="PR01035">
    <property type="entry name" value="TCRTETA"/>
</dbReference>
<dbReference type="RefSeq" id="WP_380892919.1">
    <property type="nucleotide sequence ID" value="NZ_JBHULD010000014.1"/>
</dbReference>
<dbReference type="InterPro" id="IPR001958">
    <property type="entry name" value="Tet-R_TetA/multi-R_MdtG-like"/>
</dbReference>
<keyword evidence="4" id="KW-0813">Transport</keyword>
<dbReference type="InterPro" id="IPR005829">
    <property type="entry name" value="Sugar_transporter_CS"/>
</dbReference>
<keyword evidence="11" id="KW-1185">Reference proteome</keyword>
<dbReference type="PANTHER" id="PTHR23504:SF15">
    <property type="entry name" value="MAJOR FACILITATOR SUPERFAMILY (MFS) PROFILE DOMAIN-CONTAINING PROTEIN"/>
    <property type="match status" value="1"/>
</dbReference>
<feature type="transmembrane region" description="Helical" evidence="8">
    <location>
        <begin position="157"/>
        <end position="179"/>
    </location>
</feature>
<keyword evidence="6 8" id="KW-1133">Transmembrane helix</keyword>
<dbReference type="SUPFAM" id="SSF103473">
    <property type="entry name" value="MFS general substrate transporter"/>
    <property type="match status" value="1"/>
</dbReference>
<dbReference type="PROSITE" id="PS00216">
    <property type="entry name" value="SUGAR_TRANSPORT_1"/>
    <property type="match status" value="1"/>
</dbReference>
<organism evidence="10 11">
    <name type="scientific">Sphingobacterium tabacisoli</name>
    <dbReference type="NCBI Taxonomy" id="2044855"/>
    <lineage>
        <taxon>Bacteria</taxon>
        <taxon>Pseudomonadati</taxon>
        <taxon>Bacteroidota</taxon>
        <taxon>Sphingobacteriia</taxon>
        <taxon>Sphingobacteriales</taxon>
        <taxon>Sphingobacteriaceae</taxon>
        <taxon>Sphingobacterium</taxon>
    </lineage>
</organism>
<dbReference type="PROSITE" id="PS50850">
    <property type="entry name" value="MFS"/>
    <property type="match status" value="1"/>
</dbReference>
<dbReference type="CDD" id="cd17388">
    <property type="entry name" value="MFS_TetA"/>
    <property type="match status" value="1"/>
</dbReference>
<evidence type="ECO:0000256" key="6">
    <source>
        <dbReference type="ARBA" id="ARBA00022989"/>
    </source>
</evidence>
<dbReference type="InterPro" id="IPR020846">
    <property type="entry name" value="MFS_dom"/>
</dbReference>
<dbReference type="InterPro" id="IPR011701">
    <property type="entry name" value="MFS"/>
</dbReference>
<evidence type="ECO:0000256" key="2">
    <source>
        <dbReference type="ARBA" id="ARBA00004141"/>
    </source>
</evidence>
<protein>
    <submittedName>
        <fullName evidence="10">TCR/Tet family MFS transporter</fullName>
    </submittedName>
</protein>
<dbReference type="Gene3D" id="1.20.1250.20">
    <property type="entry name" value="MFS general substrate transporter like domains"/>
    <property type="match status" value="1"/>
</dbReference>
<feature type="transmembrane region" description="Helical" evidence="8">
    <location>
        <begin position="274"/>
        <end position="292"/>
    </location>
</feature>
<reference evidence="11" key="1">
    <citation type="journal article" date="2019" name="Int. J. Syst. Evol. Microbiol.">
        <title>The Global Catalogue of Microorganisms (GCM) 10K type strain sequencing project: providing services to taxonomists for standard genome sequencing and annotation.</title>
        <authorList>
            <consortium name="The Broad Institute Genomics Platform"/>
            <consortium name="The Broad Institute Genome Sequencing Center for Infectious Disease"/>
            <person name="Wu L."/>
            <person name="Ma J."/>
        </authorList>
    </citation>
    <scope>NUCLEOTIDE SEQUENCE [LARGE SCALE GENOMIC DNA]</scope>
    <source>
        <strain evidence="11">KCTC 52298</strain>
    </source>
</reference>
<sequence>MKVPRYRKKELSDAVYFYSMKAKSTKATIGFIFITLLIDITGWGIILPVVPKLIKELIHADISEAATYGGWLAFAYAFTQFICSPIIGNLSDQYGRRPIILISLFGFAIDYIFLALALSIGWLFLGRVIAGVTGASMSTASAYIADISTDENRTKNFGMIGAALGLGFVIGPVIGGILGHYGARVPFYTAAVLCFLNFLYGYFVLPESLSSDRRRSFDWKRANPIGSFKFLARHPQISGLVVALFLTHIGLHAVQSNWHFFTMYQFGWTERTVGLSLGLLGLCLGLVQGILIRWTTPRLGEERSIYYGLLFYAIGLLLFAFAGQGWMMFVFLIPYSLGGICGPALQSVITKSVPANEQGELQGSLTSLASATSIVGPPIMTHLFYYFTQDNAPFIFAGAPFLLAFILIAISVIIVVYLFRRI</sequence>
<feature type="transmembrane region" description="Helical" evidence="8">
    <location>
        <begin position="99"/>
        <end position="118"/>
    </location>
</feature>
<evidence type="ECO:0000256" key="5">
    <source>
        <dbReference type="ARBA" id="ARBA00022692"/>
    </source>
</evidence>
<name>A0ABW5L3R0_9SPHI</name>
<evidence type="ECO:0000259" key="9">
    <source>
        <dbReference type="PROSITE" id="PS50850"/>
    </source>
</evidence>
<feature type="transmembrane region" description="Helical" evidence="8">
    <location>
        <begin position="185"/>
        <end position="205"/>
    </location>
</feature>
<dbReference type="Proteomes" id="UP001597440">
    <property type="component" value="Unassembled WGS sequence"/>
</dbReference>
<feature type="domain" description="Major facilitator superfamily (MFS) profile" evidence="9">
    <location>
        <begin position="28"/>
        <end position="422"/>
    </location>
</feature>
<comment type="caution">
    <text evidence="10">The sequence shown here is derived from an EMBL/GenBank/DDBJ whole genome shotgun (WGS) entry which is preliminary data.</text>
</comment>
<feature type="transmembrane region" description="Helical" evidence="8">
    <location>
        <begin position="304"/>
        <end position="322"/>
    </location>
</feature>
<dbReference type="InterPro" id="IPR036259">
    <property type="entry name" value="MFS_trans_sf"/>
</dbReference>
<evidence type="ECO:0000256" key="3">
    <source>
        <dbReference type="ARBA" id="ARBA00007520"/>
    </source>
</evidence>
<evidence type="ECO:0000256" key="7">
    <source>
        <dbReference type="ARBA" id="ARBA00023136"/>
    </source>
</evidence>
<dbReference type="EMBL" id="JBHULD010000014">
    <property type="protein sequence ID" value="MFD2555165.1"/>
    <property type="molecule type" value="Genomic_DNA"/>
</dbReference>
<evidence type="ECO:0000313" key="10">
    <source>
        <dbReference type="EMBL" id="MFD2555165.1"/>
    </source>
</evidence>
<comment type="subcellular location">
    <subcellularLocation>
        <location evidence="2">Membrane</location>
        <topology evidence="2">Multi-pass membrane protein</topology>
    </subcellularLocation>
</comment>
<feature type="transmembrane region" description="Helical" evidence="8">
    <location>
        <begin position="66"/>
        <end position="87"/>
    </location>
</feature>
<gene>
    <name evidence="10" type="ORF">ACFSQW_12230</name>
</gene>
<keyword evidence="5 8" id="KW-0812">Transmembrane</keyword>
<evidence type="ECO:0000256" key="8">
    <source>
        <dbReference type="SAM" id="Phobius"/>
    </source>
</evidence>
<proteinExistence type="inferred from homology"/>
<accession>A0ABW5L3R0</accession>
<dbReference type="PANTHER" id="PTHR23504">
    <property type="entry name" value="MAJOR FACILITATOR SUPERFAMILY DOMAIN-CONTAINING PROTEIN 10"/>
    <property type="match status" value="1"/>
</dbReference>
<comment type="similarity">
    <text evidence="3">Belongs to the major facilitator superfamily. TCR/Tet family.</text>
</comment>
<feature type="transmembrane region" description="Helical" evidence="8">
    <location>
        <begin position="27"/>
        <end position="46"/>
    </location>
</feature>
<dbReference type="Pfam" id="PF07690">
    <property type="entry name" value="MFS_1"/>
    <property type="match status" value="1"/>
</dbReference>
<feature type="transmembrane region" description="Helical" evidence="8">
    <location>
        <begin position="237"/>
        <end position="254"/>
    </location>
</feature>
<evidence type="ECO:0000256" key="1">
    <source>
        <dbReference type="ARBA" id="ARBA00003279"/>
    </source>
</evidence>
<feature type="transmembrane region" description="Helical" evidence="8">
    <location>
        <begin position="124"/>
        <end position="145"/>
    </location>
</feature>
<keyword evidence="7 8" id="KW-0472">Membrane</keyword>
<evidence type="ECO:0000256" key="4">
    <source>
        <dbReference type="ARBA" id="ARBA00022448"/>
    </source>
</evidence>